<evidence type="ECO:0000256" key="4">
    <source>
        <dbReference type="ARBA" id="ARBA00023136"/>
    </source>
</evidence>
<proteinExistence type="predicted"/>
<dbReference type="RefSeq" id="WP_077811779.1">
    <property type="nucleotide sequence ID" value="NZ_CP014692.1"/>
</dbReference>
<keyword evidence="9" id="KW-1185">Reference proteome</keyword>
<dbReference type="Gene3D" id="2.30.30.60">
    <property type="match status" value="1"/>
</dbReference>
<gene>
    <name evidence="8" type="ORF">A0U92_01980</name>
</gene>
<evidence type="ECO:0000256" key="5">
    <source>
        <dbReference type="SAM" id="MobiDB-lite"/>
    </source>
</evidence>
<feature type="transmembrane region" description="Helical" evidence="6">
    <location>
        <begin position="178"/>
        <end position="197"/>
    </location>
</feature>
<dbReference type="InterPro" id="IPR023408">
    <property type="entry name" value="MscS_beta-dom_sf"/>
</dbReference>
<keyword evidence="4 6" id="KW-0472">Membrane</keyword>
<dbReference type="SUPFAM" id="SSF50182">
    <property type="entry name" value="Sm-like ribonucleoproteins"/>
    <property type="match status" value="1"/>
</dbReference>
<dbReference type="GO" id="GO:0016020">
    <property type="term" value="C:membrane"/>
    <property type="evidence" value="ECO:0007669"/>
    <property type="project" value="UniProtKB-SubCell"/>
</dbReference>
<keyword evidence="2 6" id="KW-0812">Transmembrane</keyword>
<feature type="transmembrane region" description="Helical" evidence="6">
    <location>
        <begin position="94"/>
        <end position="115"/>
    </location>
</feature>
<organism evidence="8 9">
    <name type="scientific">Acetobacter aceti</name>
    <dbReference type="NCBI Taxonomy" id="435"/>
    <lineage>
        <taxon>Bacteria</taxon>
        <taxon>Pseudomonadati</taxon>
        <taxon>Pseudomonadota</taxon>
        <taxon>Alphaproteobacteria</taxon>
        <taxon>Acetobacterales</taxon>
        <taxon>Acetobacteraceae</taxon>
        <taxon>Acetobacter</taxon>
        <taxon>Acetobacter subgen. Acetobacter</taxon>
    </lineage>
</organism>
<evidence type="ECO:0000256" key="2">
    <source>
        <dbReference type="ARBA" id="ARBA00022692"/>
    </source>
</evidence>
<protein>
    <submittedName>
        <fullName evidence="8">Mechanosensitive ion channel protein MscS</fullName>
    </submittedName>
</protein>
<dbReference type="PANTHER" id="PTHR30566:SF25">
    <property type="entry name" value="INNER MEMBRANE PROTEIN"/>
    <property type="match status" value="1"/>
</dbReference>
<evidence type="ECO:0000256" key="6">
    <source>
        <dbReference type="SAM" id="Phobius"/>
    </source>
</evidence>
<sequence>MQQTFFSTLLNIQEWFDWLPPTIASLLILFALGATTAWIAGFILKRGFARVPGKKRPGSFIRTSATILQHPVQLAAACVIMILAIPALEIPPRIVGSLAHLLAVLIVFAMGLSLIRSARLASSLYIEQLDASGEEHEENILGRKHLTQVRLLQRIAEILIGLLTVGAALMTFEPVRQYGLSLLASAGAASIIVGLAARSVLTNLIAGAQIAVTQPIRMGDMIAFNGDWTWVEEINATFVVLRAWDKRRRIVPLSYFLDNPFENWTYNSAELTGAVYLYLDFLAPVEQIRNRLAEIVEGCREWNGKDFSVQVADSTDRVIMLRITAGARTAVRSWDLRCAIREQIIVWIRENCPEAFPQTRFSAHDPSPENQPSQYRMQARLPDHPGSMFSL</sequence>
<feature type="domain" description="Mechanosensitive ion channel MscS" evidence="7">
    <location>
        <begin position="200"/>
        <end position="265"/>
    </location>
</feature>
<feature type="region of interest" description="Disordered" evidence="5">
    <location>
        <begin position="358"/>
        <end position="391"/>
    </location>
</feature>
<evidence type="ECO:0000313" key="9">
    <source>
        <dbReference type="Proteomes" id="UP000188937"/>
    </source>
</evidence>
<dbReference type="eggNOG" id="COG0668">
    <property type="taxonomic scope" value="Bacteria"/>
</dbReference>
<keyword evidence="3 6" id="KW-1133">Transmembrane helix</keyword>
<dbReference type="PANTHER" id="PTHR30566">
    <property type="entry name" value="YNAI-RELATED MECHANOSENSITIVE ION CHANNEL"/>
    <property type="match status" value="1"/>
</dbReference>
<dbReference type="Pfam" id="PF00924">
    <property type="entry name" value="MS_channel_2nd"/>
    <property type="match status" value="1"/>
</dbReference>
<dbReference type="Gene3D" id="1.10.287.1260">
    <property type="match status" value="1"/>
</dbReference>
<dbReference type="EMBL" id="CP014692">
    <property type="protein sequence ID" value="AQS83740.1"/>
    <property type="molecule type" value="Genomic_DNA"/>
</dbReference>
<evidence type="ECO:0000313" key="8">
    <source>
        <dbReference type="EMBL" id="AQS83740.1"/>
    </source>
</evidence>
<dbReference type="Proteomes" id="UP000188937">
    <property type="component" value="Chromosome"/>
</dbReference>
<name>A0A1U9KD68_ACEAC</name>
<dbReference type="GO" id="GO:0008381">
    <property type="term" value="F:mechanosensitive monoatomic ion channel activity"/>
    <property type="evidence" value="ECO:0007669"/>
    <property type="project" value="UniProtKB-ARBA"/>
</dbReference>
<feature type="transmembrane region" description="Helical" evidence="6">
    <location>
        <begin position="23"/>
        <end position="44"/>
    </location>
</feature>
<dbReference type="InterPro" id="IPR006685">
    <property type="entry name" value="MscS_channel_2nd"/>
</dbReference>
<dbReference type="OrthoDB" id="9792218at2"/>
<dbReference type="KEGG" id="aace:A0U92_01980"/>
<dbReference type="InterPro" id="IPR010920">
    <property type="entry name" value="LSM_dom_sf"/>
</dbReference>
<evidence type="ECO:0000256" key="3">
    <source>
        <dbReference type="ARBA" id="ARBA00022989"/>
    </source>
</evidence>
<dbReference type="AlphaFoldDB" id="A0A1U9KD68"/>
<reference evidence="8 9" key="1">
    <citation type="submission" date="2016-03" db="EMBL/GenBank/DDBJ databases">
        <title>Acetic acid bacteria sequencing.</title>
        <authorList>
            <person name="Brandt J."/>
            <person name="Jakob F."/>
            <person name="Vogel R.F."/>
        </authorList>
    </citation>
    <scope>NUCLEOTIDE SEQUENCE [LARGE SCALE GENOMIC DNA]</scope>
    <source>
        <strain evidence="8 9">TMW2.1153</strain>
    </source>
</reference>
<feature type="transmembrane region" description="Helical" evidence="6">
    <location>
        <begin position="65"/>
        <end position="88"/>
    </location>
</feature>
<evidence type="ECO:0000256" key="1">
    <source>
        <dbReference type="ARBA" id="ARBA00004370"/>
    </source>
</evidence>
<comment type="subcellular location">
    <subcellularLocation>
        <location evidence="1">Membrane</location>
    </subcellularLocation>
</comment>
<feature type="transmembrane region" description="Helical" evidence="6">
    <location>
        <begin position="151"/>
        <end position="172"/>
    </location>
</feature>
<evidence type="ECO:0000259" key="7">
    <source>
        <dbReference type="Pfam" id="PF00924"/>
    </source>
</evidence>
<dbReference type="STRING" id="435.A0U92_01980"/>
<accession>A0A1U9KD68</accession>